<feature type="transmembrane region" description="Helical" evidence="1">
    <location>
        <begin position="40"/>
        <end position="62"/>
    </location>
</feature>
<proteinExistence type="predicted"/>
<name>A0A212K8Z7_9BACT</name>
<gene>
    <name evidence="2" type="ORF">KL86DYS2_13315</name>
</gene>
<dbReference type="EMBL" id="FLUL01000001">
    <property type="protein sequence ID" value="SBW08191.1"/>
    <property type="molecule type" value="Genomic_DNA"/>
</dbReference>
<evidence type="ECO:0000256" key="1">
    <source>
        <dbReference type="SAM" id="Phobius"/>
    </source>
</evidence>
<organism evidence="2">
    <name type="scientific">uncultured Dysgonomonas sp</name>
    <dbReference type="NCBI Taxonomy" id="206096"/>
    <lineage>
        <taxon>Bacteria</taxon>
        <taxon>Pseudomonadati</taxon>
        <taxon>Bacteroidota</taxon>
        <taxon>Bacteroidia</taxon>
        <taxon>Bacteroidales</taxon>
        <taxon>Dysgonomonadaceae</taxon>
        <taxon>Dysgonomonas</taxon>
        <taxon>environmental samples</taxon>
    </lineage>
</organism>
<reference evidence="2" key="1">
    <citation type="submission" date="2016-04" db="EMBL/GenBank/DDBJ databases">
        <authorList>
            <person name="Evans L.H."/>
            <person name="Alamgir A."/>
            <person name="Owens N."/>
            <person name="Weber N.D."/>
            <person name="Virtaneva K."/>
            <person name="Barbian K."/>
            <person name="Babar A."/>
            <person name="Rosenke K."/>
        </authorList>
    </citation>
    <scope>NUCLEOTIDE SEQUENCE</scope>
    <source>
        <strain evidence="2">86-2</strain>
    </source>
</reference>
<protein>
    <submittedName>
        <fullName evidence="2">Uncharacterized protein</fullName>
    </submittedName>
</protein>
<dbReference type="AlphaFoldDB" id="A0A212K8Z7"/>
<evidence type="ECO:0000313" key="2">
    <source>
        <dbReference type="EMBL" id="SBW08191.1"/>
    </source>
</evidence>
<feature type="transmembrane region" description="Helical" evidence="1">
    <location>
        <begin position="6"/>
        <end position="28"/>
    </location>
</feature>
<keyword evidence="1" id="KW-1133">Transmembrane helix</keyword>
<sequence>MITQSWLLFVLALLLGFITFVIILWTIIKWKHNKDRNIGCGLTFLFSMLTIICTVIVIVKVVETIRAVVPNKIEEGLDIFTNSLSSRNTETPFMDSLKLMQPTDSIIPNSYFSYAGLRDYFRMPLIYPYSITAIDVLEKGTLQDEKGIKYIAADHNENEPILQDITYFIFDRNMLLAKTESSSSLNSIRFYIFNLSTRQLEEFNTEKEMKIQAAKFGFDTLKPMITIQEYFDNF</sequence>
<dbReference type="RefSeq" id="WP_296951997.1">
    <property type="nucleotide sequence ID" value="NZ_LT599021.1"/>
</dbReference>
<keyword evidence="1" id="KW-0812">Transmembrane</keyword>
<accession>A0A212K8Z7</accession>
<keyword evidence="1" id="KW-0472">Membrane</keyword>